<gene>
    <name evidence="4" type="ORF">B0H67DRAFT_178100</name>
</gene>
<proteinExistence type="predicted"/>
<dbReference type="GO" id="GO:0008270">
    <property type="term" value="F:zinc ion binding"/>
    <property type="evidence" value="ECO:0007669"/>
    <property type="project" value="UniProtKB-KW"/>
</dbReference>
<dbReference type="PANTHER" id="PTHR38166:SF1">
    <property type="entry name" value="C2H2-TYPE DOMAIN-CONTAINING PROTEIN"/>
    <property type="match status" value="1"/>
</dbReference>
<feature type="compositionally biased region" description="Polar residues" evidence="2">
    <location>
        <begin position="276"/>
        <end position="291"/>
    </location>
</feature>
<dbReference type="PANTHER" id="PTHR38166">
    <property type="entry name" value="C2H2-TYPE DOMAIN-CONTAINING PROTEIN-RELATED"/>
    <property type="match status" value="1"/>
</dbReference>
<organism evidence="4 5">
    <name type="scientific">Lasiosphaeris hirsuta</name>
    <dbReference type="NCBI Taxonomy" id="260670"/>
    <lineage>
        <taxon>Eukaryota</taxon>
        <taxon>Fungi</taxon>
        <taxon>Dikarya</taxon>
        <taxon>Ascomycota</taxon>
        <taxon>Pezizomycotina</taxon>
        <taxon>Sordariomycetes</taxon>
        <taxon>Sordariomycetidae</taxon>
        <taxon>Sordariales</taxon>
        <taxon>Lasiosphaeriaceae</taxon>
        <taxon>Lasiosphaeris</taxon>
    </lineage>
</organism>
<keyword evidence="1" id="KW-0862">Zinc</keyword>
<sequence>MGRQHSLKLDECFTRPTFGFPSQLENASGGSQGSAYDWSKWRAAGEAGDGQDRSIDALLENSPSTSTGDAGNSQGDAQFSGDGLACPFQKRNRQKFNRLCYPQCNRTHTKISTLKTHIRKHHQFQPAKQGEVRPENPEDGIYPSIEGQLTSRKDLDKVDSWESLWMALFPDDDSTQIPDQYYDPSAPAEYDEVEKLHDQISTETLARFETKMADMEWGTPEHNLGKTLDFLREAQSESKNKHLPAFKQRLLAGLPRNKSAGDPNAANPGEGKVRVTGNSSASKQRVPSAINNRKRRASRAPAQSRPRKFHHLAPKVGSIGEVQSTPLAFPIPHQDQTRPGGQAEAQTPFHTQHPDIAWPASQPHVAYATATPPVWQANPAPSPGETGVLFAVYGGNN</sequence>
<evidence type="ECO:0000256" key="1">
    <source>
        <dbReference type="PROSITE-ProRule" id="PRU00042"/>
    </source>
</evidence>
<dbReference type="AlphaFoldDB" id="A0AA40AQI8"/>
<evidence type="ECO:0000313" key="5">
    <source>
        <dbReference type="Proteomes" id="UP001172102"/>
    </source>
</evidence>
<comment type="caution">
    <text evidence="4">The sequence shown here is derived from an EMBL/GenBank/DDBJ whole genome shotgun (WGS) entry which is preliminary data.</text>
</comment>
<evidence type="ECO:0000313" key="4">
    <source>
        <dbReference type="EMBL" id="KAK0720164.1"/>
    </source>
</evidence>
<feature type="domain" description="C2H2-type" evidence="3">
    <location>
        <begin position="98"/>
        <end position="126"/>
    </location>
</feature>
<dbReference type="EMBL" id="JAUKUA010000003">
    <property type="protein sequence ID" value="KAK0720164.1"/>
    <property type="molecule type" value="Genomic_DNA"/>
</dbReference>
<keyword evidence="1" id="KW-0863">Zinc-finger</keyword>
<name>A0AA40AQI8_9PEZI</name>
<dbReference type="InterPro" id="IPR013087">
    <property type="entry name" value="Znf_C2H2_type"/>
</dbReference>
<feature type="region of interest" description="Disordered" evidence="2">
    <location>
        <begin position="59"/>
        <end position="78"/>
    </location>
</feature>
<keyword evidence="5" id="KW-1185">Reference proteome</keyword>
<evidence type="ECO:0000259" key="3">
    <source>
        <dbReference type="PROSITE" id="PS50157"/>
    </source>
</evidence>
<evidence type="ECO:0000256" key="2">
    <source>
        <dbReference type="SAM" id="MobiDB-lite"/>
    </source>
</evidence>
<protein>
    <recommendedName>
        <fullName evidence="3">C2H2-type domain-containing protein</fullName>
    </recommendedName>
</protein>
<feature type="compositionally biased region" description="Polar residues" evidence="2">
    <location>
        <begin position="61"/>
        <end position="77"/>
    </location>
</feature>
<feature type="region of interest" description="Disordered" evidence="2">
    <location>
        <begin position="255"/>
        <end position="310"/>
    </location>
</feature>
<keyword evidence="1" id="KW-0479">Metal-binding</keyword>
<dbReference type="PROSITE" id="PS50157">
    <property type="entry name" value="ZINC_FINGER_C2H2_2"/>
    <property type="match status" value="1"/>
</dbReference>
<accession>A0AA40AQI8</accession>
<reference evidence="4" key="1">
    <citation type="submission" date="2023-06" db="EMBL/GenBank/DDBJ databases">
        <title>Genome-scale phylogeny and comparative genomics of the fungal order Sordariales.</title>
        <authorList>
            <consortium name="Lawrence Berkeley National Laboratory"/>
            <person name="Hensen N."/>
            <person name="Bonometti L."/>
            <person name="Westerberg I."/>
            <person name="Brannstrom I.O."/>
            <person name="Guillou S."/>
            <person name="Cros-Aarteil S."/>
            <person name="Calhoun S."/>
            <person name="Haridas S."/>
            <person name="Kuo A."/>
            <person name="Mondo S."/>
            <person name="Pangilinan J."/>
            <person name="Riley R."/>
            <person name="Labutti K."/>
            <person name="Andreopoulos B."/>
            <person name="Lipzen A."/>
            <person name="Chen C."/>
            <person name="Yanf M."/>
            <person name="Daum C."/>
            <person name="Ng V."/>
            <person name="Clum A."/>
            <person name="Steindorff A."/>
            <person name="Ohm R."/>
            <person name="Martin F."/>
            <person name="Silar P."/>
            <person name="Natvig D."/>
            <person name="Lalanne C."/>
            <person name="Gautier V."/>
            <person name="Ament-Velasquez S.L."/>
            <person name="Kruys A."/>
            <person name="Hutchinson M.I."/>
            <person name="Powell A.J."/>
            <person name="Barry K."/>
            <person name="Miller A.N."/>
            <person name="Grigoriev I.V."/>
            <person name="Debuchy R."/>
            <person name="Gladieux P."/>
            <person name="Thoren M.H."/>
            <person name="Johannesson H."/>
        </authorList>
    </citation>
    <scope>NUCLEOTIDE SEQUENCE</scope>
    <source>
        <strain evidence="4">SMH4607-1</strain>
    </source>
</reference>
<dbReference type="Proteomes" id="UP001172102">
    <property type="component" value="Unassembled WGS sequence"/>
</dbReference>